<feature type="non-terminal residue" evidence="1">
    <location>
        <position position="1"/>
    </location>
</feature>
<keyword evidence="2" id="KW-1185">Reference proteome</keyword>
<comment type="caution">
    <text evidence="1">The sequence shown here is derived from an EMBL/GenBank/DDBJ whole genome shotgun (WGS) entry which is preliminary data.</text>
</comment>
<protein>
    <submittedName>
        <fullName evidence="1">Uncharacterized protein</fullName>
    </submittedName>
</protein>
<accession>A0A9P6MAL3</accession>
<dbReference type="EMBL" id="JAAAHW010003312">
    <property type="protein sequence ID" value="KAF9985261.1"/>
    <property type="molecule type" value="Genomic_DNA"/>
</dbReference>
<proteinExistence type="predicted"/>
<dbReference type="AlphaFoldDB" id="A0A9P6MAL3"/>
<sequence length="100" mass="11490">HNKREELNSITNPKWTPENKKLLKVLGGVHQLATWDVGTVKANTERLSNVSDTVSYHIRPKIMDMLRFPNDIKRRAKTALMPFGYDLHNADTPHKRSGRS</sequence>
<dbReference type="Proteomes" id="UP000749646">
    <property type="component" value="Unassembled WGS sequence"/>
</dbReference>
<reference evidence="1" key="1">
    <citation type="journal article" date="2020" name="Fungal Divers.">
        <title>Resolving the Mortierellaceae phylogeny through synthesis of multi-gene phylogenetics and phylogenomics.</title>
        <authorList>
            <person name="Vandepol N."/>
            <person name="Liber J."/>
            <person name="Desiro A."/>
            <person name="Na H."/>
            <person name="Kennedy M."/>
            <person name="Barry K."/>
            <person name="Grigoriev I.V."/>
            <person name="Miller A.N."/>
            <person name="O'Donnell K."/>
            <person name="Stajich J.E."/>
            <person name="Bonito G."/>
        </authorList>
    </citation>
    <scope>NUCLEOTIDE SEQUENCE</scope>
    <source>
        <strain evidence="1">MES-2147</strain>
    </source>
</reference>
<gene>
    <name evidence="1" type="ORF">BGZ65_011326</name>
</gene>
<evidence type="ECO:0000313" key="1">
    <source>
        <dbReference type="EMBL" id="KAF9985261.1"/>
    </source>
</evidence>
<evidence type="ECO:0000313" key="2">
    <source>
        <dbReference type="Proteomes" id="UP000749646"/>
    </source>
</evidence>
<name>A0A9P6MAL3_9FUNG</name>
<organism evidence="1 2">
    <name type="scientific">Modicella reniformis</name>
    <dbReference type="NCBI Taxonomy" id="1440133"/>
    <lineage>
        <taxon>Eukaryota</taxon>
        <taxon>Fungi</taxon>
        <taxon>Fungi incertae sedis</taxon>
        <taxon>Mucoromycota</taxon>
        <taxon>Mortierellomycotina</taxon>
        <taxon>Mortierellomycetes</taxon>
        <taxon>Mortierellales</taxon>
        <taxon>Mortierellaceae</taxon>
        <taxon>Modicella</taxon>
    </lineage>
</organism>